<evidence type="ECO:0000259" key="10">
    <source>
        <dbReference type="Pfam" id="PF02714"/>
    </source>
</evidence>
<evidence type="ECO:0000259" key="11">
    <source>
        <dbReference type="Pfam" id="PF13967"/>
    </source>
</evidence>
<dbReference type="PANTHER" id="PTHR13018">
    <property type="entry name" value="PROBABLE MEMBRANE PROTEIN DUF221-RELATED"/>
    <property type="match status" value="1"/>
</dbReference>
<keyword evidence="6 9" id="KW-0472">Membrane</keyword>
<feature type="transmembrane region" description="Helical" evidence="9">
    <location>
        <begin position="20"/>
        <end position="38"/>
    </location>
</feature>
<evidence type="ECO:0000256" key="4">
    <source>
        <dbReference type="ARBA" id="ARBA00022692"/>
    </source>
</evidence>
<dbReference type="Pfam" id="PF02714">
    <property type="entry name" value="RSN1_7TM"/>
    <property type="match status" value="1"/>
</dbReference>
<feature type="transmembrane region" description="Helical" evidence="9">
    <location>
        <begin position="699"/>
        <end position="720"/>
    </location>
</feature>
<feature type="transmembrane region" description="Helical" evidence="9">
    <location>
        <begin position="807"/>
        <end position="828"/>
    </location>
</feature>
<dbReference type="Proteomes" id="UP000232323">
    <property type="component" value="Unassembled WGS sequence"/>
</dbReference>
<dbReference type="OrthoDB" id="539812at2759"/>
<dbReference type="InterPro" id="IPR027815">
    <property type="entry name" value="CSC1/OSCA1-like_cyt"/>
</dbReference>
<evidence type="ECO:0000256" key="1">
    <source>
        <dbReference type="ARBA" id="ARBA00004141"/>
    </source>
</evidence>
<evidence type="ECO:0000313" key="13">
    <source>
        <dbReference type="EMBL" id="GAX85186.1"/>
    </source>
</evidence>
<dbReference type="GO" id="GO:0005886">
    <property type="term" value="C:plasma membrane"/>
    <property type="evidence" value="ECO:0007669"/>
    <property type="project" value="TreeGrafter"/>
</dbReference>
<feature type="compositionally biased region" description="Low complexity" evidence="8">
    <location>
        <begin position="446"/>
        <end position="457"/>
    </location>
</feature>
<evidence type="ECO:0008006" key="15">
    <source>
        <dbReference type="Google" id="ProtNLM"/>
    </source>
</evidence>
<sequence length="1008" mass="113633">MNSTKLAYSFVVSDSTINTSAALAASCGGVVFVLFAWLRGWMGVYQKRVEIEDLPSRPRALRLGGLQQAWSYLIPVFTITEEEVLETAGVDALVLLRTLSLGFQMFTVLSIFGCAILLPIYLDGYWVETAAATKTVSTSTLQYFTLTNIPPGSPLYWLAAVLYFCFLFFIMWLLALHYRSMAILRVQHLSHLQPLLRPGDRGVMHLIGPVSRSPKEMRRRVVQVLTELMNPVYMYRWVTRRWRRHCDRITMLTGRTSEGEELKAERGVTGEDEVHVQVGTKCDLQQLPEAVSFERHQEGWKEGCPLWKLSGGKEVGLYKWWLEQQEQPEELLEDSNVLLLGKTVVLRRQLLPAVSRRQALNSGGEGTPDLKAHACLYTTLLLANRDPCLKVNSLDTISFLAQDLIGRWTSKDKGLGPGPQDDTSDPESGSQSHNGTSAMSSNQNIESSSRMQSSEQQLGVKKGNSKSFENAWKLHQADALYHTLRNLYPHSFKALVPVFNHKNVDTLLMKLDGVMAKIEAELECSSVSKKESPAPGSSSSSMPAAVEKKADMNALMQEVSSLEEEVLQARREALHVPAGTAYFAIFDSQKDANVVAACPPTGGSMNLWSYQAMIAPSPEDINWQTLWTVKSERMYRRFFTRPLLTFAMVFPIGLITGGLTNLELACCSGTPETNHLYWRWFCGTDTFWTRLAKSLLTGLLPSVINTFFDTYIMPLVFYFVCQAECSSVSLSQLDRAVARNFFYYGLFNNFLMVVLSGGVFSQVGLWLKGHNDGNGVLNTLSSAITQASNFFFNNLLWKSLFTNPFRFIWPHDGTILFVFFRLVGLHLPKSARDRMVIHTNPSYRGGRHFGAFFSVFIPGLCYAVINPLLLPLCLCYFVTSFIAWKYCVLYFYERSHESGGQMLQEVLYSIVGTMWMSSFFVGVVLIVHRAWVPGGLVLGLSPFLLYFFSIHMDHMSESLNYPLEFIARAPKAIINPLQYLPCGLRNGSIGWYPEQQKVWEKYGIPRYV</sequence>
<keyword evidence="5 9" id="KW-1133">Transmembrane helix</keyword>
<gene>
    <name evidence="13" type="ORF">CEUSTIGMA_g12604.t1</name>
</gene>
<feature type="compositionally biased region" description="Polar residues" evidence="8">
    <location>
        <begin position="426"/>
        <end position="445"/>
    </location>
</feature>
<feature type="region of interest" description="Disordered" evidence="8">
    <location>
        <begin position="525"/>
        <end position="545"/>
    </location>
</feature>
<protein>
    <recommendedName>
        <fullName evidence="15">CSC1/OSCA1-like 7TM region domain-containing protein</fullName>
    </recommendedName>
</protein>
<comment type="subcellular location">
    <subcellularLocation>
        <location evidence="1">Membrane</location>
        <topology evidence="1">Multi-pass membrane protein</topology>
    </subcellularLocation>
</comment>
<dbReference type="Pfam" id="PF13967">
    <property type="entry name" value="RSN1_TM"/>
    <property type="match status" value="1"/>
</dbReference>
<feature type="transmembrane region" description="Helical" evidence="9">
    <location>
        <begin position="931"/>
        <end position="948"/>
    </location>
</feature>
<dbReference type="PROSITE" id="PS51257">
    <property type="entry name" value="PROKAR_LIPOPROTEIN"/>
    <property type="match status" value="1"/>
</dbReference>
<keyword evidence="4 9" id="KW-0812">Transmembrane</keyword>
<accession>A0A250XQ71</accession>
<feature type="transmembrane region" description="Helical" evidence="9">
    <location>
        <begin position="101"/>
        <end position="122"/>
    </location>
</feature>
<dbReference type="EMBL" id="BEGY01000154">
    <property type="protein sequence ID" value="GAX85186.1"/>
    <property type="molecule type" value="Genomic_DNA"/>
</dbReference>
<keyword evidence="3" id="KW-0813">Transport</keyword>
<feature type="transmembrane region" description="Helical" evidence="9">
    <location>
        <begin position="155"/>
        <end position="175"/>
    </location>
</feature>
<feature type="domain" description="CSC1/OSCA1-like cytosolic" evidence="12">
    <location>
        <begin position="475"/>
        <end position="624"/>
    </location>
</feature>
<evidence type="ECO:0000256" key="5">
    <source>
        <dbReference type="ARBA" id="ARBA00022989"/>
    </source>
</evidence>
<feature type="coiled-coil region" evidence="7">
    <location>
        <begin position="545"/>
        <end position="572"/>
    </location>
</feature>
<comment type="caution">
    <text evidence="13">The sequence shown here is derived from an EMBL/GenBank/DDBJ whole genome shotgun (WGS) entry which is preliminary data.</text>
</comment>
<name>A0A250XQ71_9CHLO</name>
<comment type="similarity">
    <text evidence="2">Belongs to the CSC1 (TC 1.A.17) family.</text>
</comment>
<keyword evidence="7" id="KW-0175">Coiled coil</keyword>
<dbReference type="InterPro" id="IPR003864">
    <property type="entry name" value="CSC1/OSCA1-like_7TM"/>
</dbReference>
<evidence type="ECO:0000256" key="7">
    <source>
        <dbReference type="SAM" id="Coils"/>
    </source>
</evidence>
<dbReference type="InterPro" id="IPR032880">
    <property type="entry name" value="CSC1/OSCA1-like_N"/>
</dbReference>
<evidence type="ECO:0000259" key="12">
    <source>
        <dbReference type="Pfam" id="PF14703"/>
    </source>
</evidence>
<feature type="transmembrane region" description="Helical" evidence="9">
    <location>
        <begin position="741"/>
        <end position="767"/>
    </location>
</feature>
<feature type="transmembrane region" description="Helical" evidence="9">
    <location>
        <begin position="643"/>
        <end position="662"/>
    </location>
</feature>
<feature type="transmembrane region" description="Helical" evidence="9">
    <location>
        <begin position="849"/>
        <end position="870"/>
    </location>
</feature>
<feature type="domain" description="CSC1/OSCA1-like 7TM region" evidence="10">
    <location>
        <begin position="678"/>
        <end position="923"/>
    </location>
</feature>
<evidence type="ECO:0000256" key="3">
    <source>
        <dbReference type="ARBA" id="ARBA00022448"/>
    </source>
</evidence>
<feature type="transmembrane region" description="Helical" evidence="9">
    <location>
        <begin position="876"/>
        <end position="893"/>
    </location>
</feature>
<evidence type="ECO:0000256" key="8">
    <source>
        <dbReference type="SAM" id="MobiDB-lite"/>
    </source>
</evidence>
<feature type="domain" description="CSC1/OSCA1-like N-terminal transmembrane" evidence="11">
    <location>
        <begin position="18"/>
        <end position="174"/>
    </location>
</feature>
<dbReference type="GO" id="GO:0005227">
    <property type="term" value="F:calcium-activated cation channel activity"/>
    <property type="evidence" value="ECO:0007669"/>
    <property type="project" value="InterPro"/>
</dbReference>
<dbReference type="AlphaFoldDB" id="A0A250XQ71"/>
<keyword evidence="14" id="KW-1185">Reference proteome</keyword>
<dbReference type="InterPro" id="IPR045122">
    <property type="entry name" value="Csc1-like"/>
</dbReference>
<reference evidence="13 14" key="1">
    <citation type="submission" date="2017-08" db="EMBL/GenBank/DDBJ databases">
        <title>Acidophilic green algal genome provides insights into adaptation to an acidic environment.</title>
        <authorList>
            <person name="Hirooka S."/>
            <person name="Hirose Y."/>
            <person name="Kanesaki Y."/>
            <person name="Higuchi S."/>
            <person name="Fujiwara T."/>
            <person name="Onuma R."/>
            <person name="Era A."/>
            <person name="Ohbayashi R."/>
            <person name="Uzuka A."/>
            <person name="Nozaki H."/>
            <person name="Yoshikawa H."/>
            <person name="Miyagishima S.Y."/>
        </authorList>
    </citation>
    <scope>NUCLEOTIDE SEQUENCE [LARGE SCALE GENOMIC DNA]</scope>
    <source>
        <strain evidence="13 14">NIES-2499</strain>
    </source>
</reference>
<feature type="region of interest" description="Disordered" evidence="8">
    <location>
        <begin position="410"/>
        <end position="462"/>
    </location>
</feature>
<evidence type="ECO:0000256" key="6">
    <source>
        <dbReference type="ARBA" id="ARBA00023136"/>
    </source>
</evidence>
<proteinExistence type="inferred from homology"/>
<feature type="transmembrane region" description="Helical" evidence="9">
    <location>
        <begin position="905"/>
        <end position="925"/>
    </location>
</feature>
<evidence type="ECO:0000256" key="9">
    <source>
        <dbReference type="SAM" id="Phobius"/>
    </source>
</evidence>
<feature type="compositionally biased region" description="Low complexity" evidence="8">
    <location>
        <begin position="533"/>
        <end position="545"/>
    </location>
</feature>
<dbReference type="Pfam" id="PF14703">
    <property type="entry name" value="PHM7_cyt"/>
    <property type="match status" value="1"/>
</dbReference>
<evidence type="ECO:0000313" key="14">
    <source>
        <dbReference type="Proteomes" id="UP000232323"/>
    </source>
</evidence>
<organism evidence="13 14">
    <name type="scientific">Chlamydomonas eustigma</name>
    <dbReference type="NCBI Taxonomy" id="1157962"/>
    <lineage>
        <taxon>Eukaryota</taxon>
        <taxon>Viridiplantae</taxon>
        <taxon>Chlorophyta</taxon>
        <taxon>core chlorophytes</taxon>
        <taxon>Chlorophyceae</taxon>
        <taxon>CS clade</taxon>
        <taxon>Chlamydomonadales</taxon>
        <taxon>Chlamydomonadaceae</taxon>
        <taxon>Chlamydomonas</taxon>
    </lineage>
</organism>
<evidence type="ECO:0000256" key="2">
    <source>
        <dbReference type="ARBA" id="ARBA00007779"/>
    </source>
</evidence>
<dbReference type="PANTHER" id="PTHR13018:SF5">
    <property type="entry name" value="RE44586P"/>
    <property type="match status" value="1"/>
</dbReference>